<evidence type="ECO:0000256" key="1">
    <source>
        <dbReference type="SAM" id="MobiDB-lite"/>
    </source>
</evidence>
<keyword evidence="3" id="KW-1185">Reference proteome</keyword>
<feature type="compositionally biased region" description="Pro residues" evidence="1">
    <location>
        <begin position="63"/>
        <end position="72"/>
    </location>
</feature>
<feature type="region of interest" description="Disordered" evidence="1">
    <location>
        <begin position="514"/>
        <end position="534"/>
    </location>
</feature>
<comment type="caution">
    <text evidence="2">The sequence shown here is derived from an EMBL/GenBank/DDBJ whole genome shotgun (WGS) entry which is preliminary data.</text>
</comment>
<dbReference type="Proteomes" id="UP001189429">
    <property type="component" value="Unassembled WGS sequence"/>
</dbReference>
<organism evidence="2 3">
    <name type="scientific">Prorocentrum cordatum</name>
    <dbReference type="NCBI Taxonomy" id="2364126"/>
    <lineage>
        <taxon>Eukaryota</taxon>
        <taxon>Sar</taxon>
        <taxon>Alveolata</taxon>
        <taxon>Dinophyceae</taxon>
        <taxon>Prorocentrales</taxon>
        <taxon>Prorocentraceae</taxon>
        <taxon>Prorocentrum</taxon>
    </lineage>
</organism>
<feature type="compositionally biased region" description="Low complexity" evidence="1">
    <location>
        <begin position="138"/>
        <end position="153"/>
    </location>
</feature>
<feature type="compositionally biased region" description="Basic residues" evidence="1">
    <location>
        <begin position="114"/>
        <end position="137"/>
    </location>
</feature>
<feature type="compositionally biased region" description="Basic and acidic residues" evidence="1">
    <location>
        <begin position="200"/>
        <end position="217"/>
    </location>
</feature>
<accession>A0ABN9WEW4</accession>
<feature type="region of interest" description="Disordered" evidence="1">
    <location>
        <begin position="1"/>
        <end position="79"/>
    </location>
</feature>
<reference evidence="2" key="1">
    <citation type="submission" date="2023-10" db="EMBL/GenBank/DDBJ databases">
        <authorList>
            <person name="Chen Y."/>
            <person name="Shah S."/>
            <person name="Dougan E. K."/>
            <person name="Thang M."/>
            <person name="Chan C."/>
        </authorList>
    </citation>
    <scope>NUCLEOTIDE SEQUENCE [LARGE SCALE GENOMIC DNA]</scope>
</reference>
<feature type="region of interest" description="Disordered" evidence="1">
    <location>
        <begin position="96"/>
        <end position="172"/>
    </location>
</feature>
<protein>
    <recommendedName>
        <fullName evidence="4">H(+)-exporting diphosphatase</fullName>
    </recommendedName>
</protein>
<sequence length="534" mass="55286">PSPALALPQQGRPGPEGLGRPAQLLAQREGGIRPGSPDSFRPASDLRGPAGRPRAEAERPSCPTLPGPPRPSCLPVGAGAARRRSGARALHCRVAQCGPRSRRPRGGATPRGWRAARTRRRSAARRRPRRRRGRGARRLAAGPALPSRRAAGRAGRGHRGGCRGRRPRAPRGVEAVGALGAVGHHRGGGPFRGAGCRAAAADDRDTRRDGHCPEPRRGGRNTEAPGGGCEPPRADGVSVAANPTRLTEHSRNDNTTGVDEVLDAATVVANETNTTYSGPSNLGNCIINSIMATVTAANAAIGIRDAVKFCRREGAPPGLCASAITGATTSFIWLGSFLSGAVHTCMGTPDLGADCAEDVMAVVGSLGTTVLAAAQLSYTCPPMSKNISFNGYDPNKTDTFACVIDSIFAANTLANAIQGILNAIKDCSNDPIRPDGLSPSGITIASPHLCAADAVGVAASFQFMGSFTAQAVDNCAPKFNTDALCAADIIEVMAALTAMAGRALRMADDCNPRNLNESRFNPSAATQPSGRVNR</sequence>
<feature type="compositionally biased region" description="Basic residues" evidence="1">
    <location>
        <begin position="155"/>
        <end position="169"/>
    </location>
</feature>
<evidence type="ECO:0000313" key="2">
    <source>
        <dbReference type="EMBL" id="CAK0884317.1"/>
    </source>
</evidence>
<feature type="region of interest" description="Disordered" evidence="1">
    <location>
        <begin position="185"/>
        <end position="238"/>
    </location>
</feature>
<proteinExistence type="predicted"/>
<feature type="non-terminal residue" evidence="2">
    <location>
        <position position="1"/>
    </location>
</feature>
<gene>
    <name evidence="2" type="ORF">PCOR1329_LOCUS66294</name>
</gene>
<name>A0ABN9WEW4_9DINO</name>
<evidence type="ECO:0008006" key="4">
    <source>
        <dbReference type="Google" id="ProtNLM"/>
    </source>
</evidence>
<dbReference type="EMBL" id="CAUYUJ010018529">
    <property type="protein sequence ID" value="CAK0884317.1"/>
    <property type="molecule type" value="Genomic_DNA"/>
</dbReference>
<evidence type="ECO:0000313" key="3">
    <source>
        <dbReference type="Proteomes" id="UP001189429"/>
    </source>
</evidence>